<evidence type="ECO:0000313" key="1">
    <source>
        <dbReference type="EMBL" id="AUV61560.1"/>
    </source>
</evidence>
<dbReference type="GeneID" id="54987759"/>
<evidence type="ECO:0000313" key="2">
    <source>
        <dbReference type="Proteomes" id="UP000241370"/>
    </source>
</evidence>
<dbReference type="KEGG" id="vg:54987759"/>
<protein>
    <submittedName>
        <fullName evidence="1">Inorganic polyphosphate kinase</fullName>
    </submittedName>
</protein>
<keyword evidence="2" id="KW-1185">Reference proteome</keyword>
<accession>A0A2K9VGY9</accession>
<sequence length="103" mass="11551">MKAYEKIGWLDHVQDIETGEVIQEGTPVSQVNMNHMDEGIFTNREAVILHEAQIADAQKEIKVLKDATLNNMVNNVFLINFNTVTSVAITSGIYDSVARKIYV</sequence>
<organism evidence="1 2">
    <name type="scientific">Faecalibacterium phage FP_Mushu</name>
    <dbReference type="NCBI Taxonomy" id="2070185"/>
    <lineage>
        <taxon>Viruses</taxon>
        <taxon>Duplodnaviria</taxon>
        <taxon>Heunggongvirae</taxon>
        <taxon>Uroviricota</taxon>
        <taxon>Caudoviricetes</taxon>
        <taxon>Mushuvirus</taxon>
        <taxon>Mushuvirus mushu</taxon>
    </lineage>
</organism>
<dbReference type="RefSeq" id="YP_009797346.1">
    <property type="nucleotide sequence ID" value="NC_047913.1"/>
</dbReference>
<dbReference type="GO" id="GO:0016301">
    <property type="term" value="F:kinase activity"/>
    <property type="evidence" value="ECO:0007669"/>
    <property type="project" value="UniProtKB-KW"/>
</dbReference>
<keyword evidence="1" id="KW-0418">Kinase</keyword>
<name>A0A2K9VGY9_9CAUD</name>
<reference evidence="1 2" key="1">
    <citation type="submission" date="2017-12" db="EMBL/GenBank/DDBJ databases">
        <title>Phages infecting Faecalibacterium prausnitzii belong to novel viral genera that help decipher intestinal viromes.</title>
        <authorList>
            <person name="Petit M.-A."/>
            <person name="De Paepe M."/>
            <person name="Benevides L."/>
            <person name="Langella P."/>
        </authorList>
    </citation>
    <scope>NUCLEOTIDE SEQUENCE [LARGE SCALE GENOMIC DNA]</scope>
</reference>
<proteinExistence type="predicted"/>
<keyword evidence="1" id="KW-0808">Transferase</keyword>
<dbReference type="Proteomes" id="UP000241370">
    <property type="component" value="Segment"/>
</dbReference>
<dbReference type="EMBL" id="MG711460">
    <property type="protein sequence ID" value="AUV61560.1"/>
    <property type="molecule type" value="Genomic_DNA"/>
</dbReference>